<dbReference type="EMBL" id="CAMXCT020000669">
    <property type="protein sequence ID" value="CAL1135287.1"/>
    <property type="molecule type" value="Genomic_DNA"/>
</dbReference>
<keyword evidence="3" id="KW-1185">Reference proteome</keyword>
<evidence type="ECO:0000313" key="1">
    <source>
        <dbReference type="EMBL" id="CAI3981912.1"/>
    </source>
</evidence>
<dbReference type="EMBL" id="CAMXCT030000669">
    <property type="protein sequence ID" value="CAL4769224.1"/>
    <property type="molecule type" value="Genomic_DNA"/>
</dbReference>
<reference evidence="1" key="1">
    <citation type="submission" date="2022-10" db="EMBL/GenBank/DDBJ databases">
        <authorList>
            <person name="Chen Y."/>
            <person name="Dougan E. K."/>
            <person name="Chan C."/>
            <person name="Rhodes N."/>
            <person name="Thang M."/>
        </authorList>
    </citation>
    <scope>NUCLEOTIDE SEQUENCE</scope>
</reference>
<dbReference type="Proteomes" id="UP001152797">
    <property type="component" value="Unassembled WGS sequence"/>
</dbReference>
<dbReference type="AlphaFoldDB" id="A0A9P1BZC0"/>
<dbReference type="EMBL" id="CAMXCT010000669">
    <property type="protein sequence ID" value="CAI3981912.1"/>
    <property type="molecule type" value="Genomic_DNA"/>
</dbReference>
<accession>A0A9P1BZC0</accession>
<reference evidence="2 3" key="2">
    <citation type="submission" date="2024-05" db="EMBL/GenBank/DDBJ databases">
        <authorList>
            <person name="Chen Y."/>
            <person name="Shah S."/>
            <person name="Dougan E. K."/>
            <person name="Thang M."/>
            <person name="Chan C."/>
        </authorList>
    </citation>
    <scope>NUCLEOTIDE SEQUENCE [LARGE SCALE GENOMIC DNA]</scope>
</reference>
<proteinExistence type="predicted"/>
<protein>
    <submittedName>
        <fullName evidence="1">Uncharacterized protein</fullName>
    </submittedName>
</protein>
<evidence type="ECO:0000313" key="3">
    <source>
        <dbReference type="Proteomes" id="UP001152797"/>
    </source>
</evidence>
<sequence length="405" mass="44787">MRNAVGDTFQLLLTALWLYTREAWLRHTLDALALALQHLPEAAMGATGSAPESAPLPTVPTAPQLVPLVEALAPCMQLVQSALSWFEEANIHHTAVTYRPLLLPMLGLQRLVDRYVAFRKSEASKDESRLDSAFWLSLGGGSFFSSLSSRNSAITRLAKTRCNVLLIIRPDEKIPSYPKHMSLRGSNVDDSLFPLESLFRISRITRTVSTELDVDGTCGLTNSRWPVIIIEVYSVSCFSEAMETLHLQRQLRPNELLTKVEEWVASSPLEHEAERYYLAGLLLAKASRSSHTSKAAKLPPEQQVFLEKAQKLLGQSFEVSRSAGDLDLATQALLSKVPSAERAEKHQLVQIPGGSSGAEGAEGRKAFDLLKTHFGEGRGFSQRTKELVKELAEELGESCPRWADR</sequence>
<dbReference type="OrthoDB" id="419599at2759"/>
<gene>
    <name evidence="1" type="ORF">C1SCF055_LOCUS9656</name>
</gene>
<organism evidence="1">
    <name type="scientific">Cladocopium goreaui</name>
    <dbReference type="NCBI Taxonomy" id="2562237"/>
    <lineage>
        <taxon>Eukaryota</taxon>
        <taxon>Sar</taxon>
        <taxon>Alveolata</taxon>
        <taxon>Dinophyceae</taxon>
        <taxon>Suessiales</taxon>
        <taxon>Symbiodiniaceae</taxon>
        <taxon>Cladocopium</taxon>
    </lineage>
</organism>
<evidence type="ECO:0000313" key="2">
    <source>
        <dbReference type="EMBL" id="CAL4769224.1"/>
    </source>
</evidence>
<name>A0A9P1BZC0_9DINO</name>
<comment type="caution">
    <text evidence="1">The sequence shown here is derived from an EMBL/GenBank/DDBJ whole genome shotgun (WGS) entry which is preliminary data.</text>
</comment>